<protein>
    <submittedName>
        <fullName evidence="1">Uncharacterized protein</fullName>
    </submittedName>
</protein>
<sequence length="141" mass="16310">MRLPCLRRRLDLFTVLDSGLALSFPQPTERIRPGSMTRSLVLTDEPALIRLIAGMNFLEAYEHACTEQRVSSMYPLIALKGLFRQIGLIERYRVNEAGLRDLFTRLATMELKHERIFTGLLDKITGSEPNEWTEAEYYFRA</sequence>
<dbReference type="EMBL" id="LAZR01036649">
    <property type="protein sequence ID" value="KKL24298.1"/>
    <property type="molecule type" value="Genomic_DNA"/>
</dbReference>
<organism evidence="1">
    <name type="scientific">marine sediment metagenome</name>
    <dbReference type="NCBI Taxonomy" id="412755"/>
    <lineage>
        <taxon>unclassified sequences</taxon>
        <taxon>metagenomes</taxon>
        <taxon>ecological metagenomes</taxon>
    </lineage>
</organism>
<dbReference type="AlphaFoldDB" id="A0A0F9EKA1"/>
<proteinExistence type="predicted"/>
<comment type="caution">
    <text evidence="1">The sequence shown here is derived from an EMBL/GenBank/DDBJ whole genome shotgun (WGS) entry which is preliminary data.</text>
</comment>
<feature type="non-terminal residue" evidence="1">
    <location>
        <position position="141"/>
    </location>
</feature>
<evidence type="ECO:0000313" key="1">
    <source>
        <dbReference type="EMBL" id="KKL24298.1"/>
    </source>
</evidence>
<name>A0A0F9EKA1_9ZZZZ</name>
<reference evidence="1" key="1">
    <citation type="journal article" date="2015" name="Nature">
        <title>Complex archaea that bridge the gap between prokaryotes and eukaryotes.</title>
        <authorList>
            <person name="Spang A."/>
            <person name="Saw J.H."/>
            <person name="Jorgensen S.L."/>
            <person name="Zaremba-Niedzwiedzka K."/>
            <person name="Martijn J."/>
            <person name="Lind A.E."/>
            <person name="van Eijk R."/>
            <person name="Schleper C."/>
            <person name="Guy L."/>
            <person name="Ettema T.J."/>
        </authorList>
    </citation>
    <scope>NUCLEOTIDE SEQUENCE</scope>
</reference>
<gene>
    <name evidence="1" type="ORF">LCGC14_2416710</name>
</gene>
<accession>A0A0F9EKA1</accession>